<dbReference type="PANTHER" id="PTHR43598">
    <property type="entry name" value="TUNGSTEN-CONTAINING FORMYLMETHANOFURAN DEHYDROGENASE 2 SUBUNIT B"/>
    <property type="match status" value="1"/>
</dbReference>
<dbReference type="SUPFAM" id="SSF53706">
    <property type="entry name" value="Formate dehydrogenase/DMSO reductase, domains 1-3"/>
    <property type="match status" value="1"/>
</dbReference>
<dbReference type="InterPro" id="IPR019546">
    <property type="entry name" value="TAT_signal_bac_arc"/>
</dbReference>
<evidence type="ECO:0000256" key="7">
    <source>
        <dbReference type="ARBA" id="ARBA00023002"/>
    </source>
</evidence>
<dbReference type="PROSITE" id="PS51318">
    <property type="entry name" value="TAT"/>
    <property type="match status" value="1"/>
</dbReference>
<reference evidence="12 14" key="2">
    <citation type="submission" date="2019-03" db="EMBL/GenBank/DDBJ databases">
        <title>Genomic Encyclopedia of Type Strains, Phase IV (KMG-IV): sequencing the most valuable type-strain genomes for metagenomic binning, comparative biology and taxonomic classification.</title>
        <authorList>
            <person name="Goeker M."/>
        </authorList>
    </citation>
    <scope>NUCLEOTIDE SEQUENCE [LARGE SCALE GENOMIC DNA]</scope>
    <source>
        <strain evidence="12 14">DSM 101483</strain>
    </source>
</reference>
<evidence type="ECO:0000313" key="13">
    <source>
        <dbReference type="Proteomes" id="UP000055611"/>
    </source>
</evidence>
<dbReference type="GO" id="GO:0016491">
    <property type="term" value="F:oxidoreductase activity"/>
    <property type="evidence" value="ECO:0007669"/>
    <property type="project" value="UniProtKB-KW"/>
</dbReference>
<dbReference type="InterPro" id="IPR006963">
    <property type="entry name" value="Mopterin_OxRdtase_4Fe-4S_dom"/>
</dbReference>
<dbReference type="GO" id="GO:0030151">
    <property type="term" value="F:molybdenum ion binding"/>
    <property type="evidence" value="ECO:0007669"/>
    <property type="project" value="TreeGrafter"/>
</dbReference>
<evidence type="ECO:0000256" key="2">
    <source>
        <dbReference type="ARBA" id="ARBA00004418"/>
    </source>
</evidence>
<name>A0A126QPR8_9BACT</name>
<keyword evidence="6" id="KW-0479">Metal-binding</keyword>
<dbReference type="EMBL" id="CP014206">
    <property type="protein sequence ID" value="AMK11931.1"/>
    <property type="molecule type" value="Genomic_DNA"/>
</dbReference>
<dbReference type="EMBL" id="SOBK01000009">
    <property type="protein sequence ID" value="TDT87198.1"/>
    <property type="molecule type" value="Genomic_DNA"/>
</dbReference>
<dbReference type="SMART" id="SM00926">
    <property type="entry name" value="Molybdop_Fe4S4"/>
    <property type="match status" value="1"/>
</dbReference>
<evidence type="ECO:0000256" key="9">
    <source>
        <dbReference type="ARBA" id="ARBA00023014"/>
    </source>
</evidence>
<comment type="subcellular location">
    <subcellularLocation>
        <location evidence="2">Periplasm</location>
    </subcellularLocation>
</comment>
<evidence type="ECO:0000256" key="1">
    <source>
        <dbReference type="ARBA" id="ARBA00001966"/>
    </source>
</evidence>
<dbReference type="GO" id="GO:0051539">
    <property type="term" value="F:4 iron, 4 sulfur cluster binding"/>
    <property type="evidence" value="ECO:0007669"/>
    <property type="project" value="UniProtKB-KW"/>
</dbReference>
<reference evidence="11 13" key="1">
    <citation type="journal article" date="2016" name="Front. Microbiol.">
        <title>Genome Sequence of the Piezophilic, Mesophilic Sulfate-Reducing Bacterium Desulfovibrio indicus J2T.</title>
        <authorList>
            <person name="Cao J."/>
            <person name="Maignien L."/>
            <person name="Shao Z."/>
            <person name="Alain K."/>
            <person name="Jebbar M."/>
        </authorList>
    </citation>
    <scope>NUCLEOTIDE SEQUENCE [LARGE SCALE GENOMIC DNA]</scope>
    <source>
        <strain evidence="11 13">J2</strain>
    </source>
</reference>
<dbReference type="Proteomes" id="UP000055611">
    <property type="component" value="Chromosome"/>
</dbReference>
<evidence type="ECO:0000256" key="4">
    <source>
        <dbReference type="ARBA" id="ARBA00011771"/>
    </source>
</evidence>
<feature type="domain" description="4Fe-4S Mo/W bis-MGD-type" evidence="10">
    <location>
        <begin position="43"/>
        <end position="99"/>
    </location>
</feature>
<dbReference type="Proteomes" id="UP000295506">
    <property type="component" value="Unassembled WGS sequence"/>
</dbReference>
<sequence length="188" mass="20835">MKLDRRSFMKLAGSGAACLTLGQIGVSLTPVKAYAAEIKISGAKEVVTVCPFCSVSCHIIGYVKDGKLVNTEGDPDYPINEGSLCAKGAAMFTMTTSHHRLQKPLYRAPYSDKWEEKSWDWMFDRMAARIKETRDKDLILKNEKGDTVNRLESMFLLGTSHAGNEECAIAHQAMRGLGVVHMDHQARI</sequence>
<protein>
    <submittedName>
        <fullName evidence="11 12">Formate dehydrogenase</fullName>
    </submittedName>
</protein>
<dbReference type="NCBIfam" id="TIGR01409">
    <property type="entry name" value="TAT_signal_seq"/>
    <property type="match status" value="1"/>
</dbReference>
<dbReference type="PROSITE" id="PS51669">
    <property type="entry name" value="4FE4S_MOW_BIS_MGD"/>
    <property type="match status" value="1"/>
</dbReference>
<evidence type="ECO:0000256" key="6">
    <source>
        <dbReference type="ARBA" id="ARBA00022723"/>
    </source>
</evidence>
<gene>
    <name evidence="11" type="ORF">AWY79_12810</name>
    <name evidence="12" type="ORF">EDC59_10985</name>
</gene>
<dbReference type="Gene3D" id="2.20.25.90">
    <property type="entry name" value="ADC-like domains"/>
    <property type="match status" value="1"/>
</dbReference>
<evidence type="ECO:0000313" key="11">
    <source>
        <dbReference type="EMBL" id="AMK11931.1"/>
    </source>
</evidence>
<dbReference type="AlphaFoldDB" id="A0A126QPR8"/>
<dbReference type="GO" id="GO:0042597">
    <property type="term" value="C:periplasmic space"/>
    <property type="evidence" value="ECO:0007669"/>
    <property type="project" value="UniProtKB-SubCell"/>
</dbReference>
<dbReference type="Pfam" id="PF04879">
    <property type="entry name" value="Molybdop_Fe4S4"/>
    <property type="match status" value="1"/>
</dbReference>
<keyword evidence="9" id="KW-0411">Iron-sulfur</keyword>
<dbReference type="Gene3D" id="3.40.50.740">
    <property type="match status" value="1"/>
</dbReference>
<evidence type="ECO:0000313" key="12">
    <source>
        <dbReference type="EMBL" id="TDT87198.1"/>
    </source>
</evidence>
<dbReference type="PANTHER" id="PTHR43598:SF1">
    <property type="entry name" value="FORMATE DEHYDROGENASE-O MAJOR SUBUNIT"/>
    <property type="match status" value="1"/>
</dbReference>
<accession>A0A126QPR8</accession>
<comment type="subunit">
    <text evidence="4">Heterodimer of a large and a small subunit.</text>
</comment>
<dbReference type="GO" id="GO:0009061">
    <property type="term" value="P:anaerobic respiration"/>
    <property type="evidence" value="ECO:0007669"/>
    <property type="project" value="TreeGrafter"/>
</dbReference>
<proteinExistence type="inferred from homology"/>
<keyword evidence="5" id="KW-0004">4Fe-4S</keyword>
<keyword evidence="13" id="KW-1185">Reference proteome</keyword>
<keyword evidence="8" id="KW-0408">Iron</keyword>
<evidence type="ECO:0000256" key="5">
    <source>
        <dbReference type="ARBA" id="ARBA00022485"/>
    </source>
</evidence>
<comment type="similarity">
    <text evidence="3">Belongs to the prokaryotic molybdopterin-containing oxidoreductase family.</text>
</comment>
<evidence type="ECO:0000256" key="8">
    <source>
        <dbReference type="ARBA" id="ARBA00023004"/>
    </source>
</evidence>
<comment type="cofactor">
    <cofactor evidence="1">
        <name>[4Fe-4S] cluster</name>
        <dbReference type="ChEBI" id="CHEBI:49883"/>
    </cofactor>
</comment>
<organism evidence="12 14">
    <name type="scientific">Pseudodesulfovibrio indicus</name>
    <dbReference type="NCBI Taxonomy" id="1716143"/>
    <lineage>
        <taxon>Bacteria</taxon>
        <taxon>Pseudomonadati</taxon>
        <taxon>Thermodesulfobacteriota</taxon>
        <taxon>Desulfovibrionia</taxon>
        <taxon>Desulfovibrionales</taxon>
        <taxon>Desulfovibrionaceae</taxon>
    </lineage>
</organism>
<evidence type="ECO:0000259" key="10">
    <source>
        <dbReference type="PROSITE" id="PS51669"/>
    </source>
</evidence>
<dbReference type="InterPro" id="IPR006311">
    <property type="entry name" value="TAT_signal"/>
</dbReference>
<dbReference type="KEGG" id="dej:AWY79_12810"/>
<evidence type="ECO:0000313" key="14">
    <source>
        <dbReference type="Proteomes" id="UP000295506"/>
    </source>
</evidence>
<keyword evidence="7" id="KW-0560">Oxidoreductase</keyword>
<evidence type="ECO:0000256" key="3">
    <source>
        <dbReference type="ARBA" id="ARBA00010312"/>
    </source>
</evidence>
<dbReference type="GO" id="GO:0009055">
    <property type="term" value="F:electron transfer activity"/>
    <property type="evidence" value="ECO:0007669"/>
    <property type="project" value="TreeGrafter"/>
</dbReference>